<sequence>MTPTPDSEPPNPAPVPAPPPSTAPVPAPPTSPPASLSSTPSSLQDFYEGGAFHQAHDFIISDPTQFNDVSPMNFGFRELLKYSMPDAFHDSSARFPPPRCHLGTRNDYIELITNWALGKSDRKEPIIWMHGPFGTGKSAVAQSCAEALAPINKLAAALFFSCSDPGRNDPRRVFTSIARQIASKCPSFKKIIIGRHMIENLTLAMASLSTQFDHLLVHPLRQVDITDSGLDGCVVIIDGLDELRGTADQCEIIKIIAASVHKRTTPFQWFITSRPEDTIIRTMNSPAASSARSCIELPVSREIDHEVLLYLTDEFTKIREDHGLPESWPPEEAIPLLIERGAGHWAYVSNITQFIKNENSLGPEDQLRFILESVKDDSVKLDNTLAELDSLYTLVMQRVPLKPRTLVQKILLVYSIFDPRPSYISIILGLPTEQLLSACASIWSVVEVRGSRLSSMVIKICHTSFLDFIKDPRRSGGLCIWGDFLVGYRQELLEWLHEVCSRSTDSLNPAVFSGTTLPVGVARVNHFYYVLAWFWRLCSVPEHPLDFQTAMSLAKLPFKKMLWLAGHNRMQTVSAGPVRENLPAKFRDEIVRKNKCPIPGCTNTENVWILGHGVGELVPRQWNGGEFLLVNNETPPDGECFCGAQS</sequence>
<dbReference type="OrthoDB" id="3038309at2759"/>
<proteinExistence type="predicted"/>
<feature type="domain" description="Nephrocystin 3-like N-terminal" evidence="3">
    <location>
        <begin position="114"/>
        <end position="274"/>
    </location>
</feature>
<evidence type="ECO:0000313" key="4">
    <source>
        <dbReference type="EMBL" id="KAF5348492.1"/>
    </source>
</evidence>
<protein>
    <recommendedName>
        <fullName evidence="3">Nephrocystin 3-like N-terminal domain-containing protein</fullName>
    </recommendedName>
</protein>
<dbReference type="PANTHER" id="PTHR10039:SF16">
    <property type="entry name" value="GPI INOSITOL-DEACYLASE"/>
    <property type="match status" value="1"/>
</dbReference>
<dbReference type="InterPro" id="IPR056884">
    <property type="entry name" value="NPHP3-like_N"/>
</dbReference>
<dbReference type="Proteomes" id="UP000559027">
    <property type="component" value="Unassembled WGS sequence"/>
</dbReference>
<keyword evidence="5" id="KW-1185">Reference proteome</keyword>
<gene>
    <name evidence="4" type="ORF">D9756_009602</name>
</gene>
<dbReference type="SUPFAM" id="SSF52540">
    <property type="entry name" value="P-loop containing nucleoside triphosphate hydrolases"/>
    <property type="match status" value="1"/>
</dbReference>
<dbReference type="EMBL" id="JAACJO010000019">
    <property type="protein sequence ID" value="KAF5348492.1"/>
    <property type="molecule type" value="Genomic_DNA"/>
</dbReference>
<keyword evidence="1" id="KW-0677">Repeat</keyword>
<reference evidence="4 5" key="1">
    <citation type="journal article" date="2020" name="ISME J.">
        <title>Uncovering the hidden diversity of litter-decomposition mechanisms in mushroom-forming fungi.</title>
        <authorList>
            <person name="Floudas D."/>
            <person name="Bentzer J."/>
            <person name="Ahren D."/>
            <person name="Johansson T."/>
            <person name="Persson P."/>
            <person name="Tunlid A."/>
        </authorList>
    </citation>
    <scope>NUCLEOTIDE SEQUENCE [LARGE SCALE GENOMIC DNA]</scope>
    <source>
        <strain evidence="4 5">CBS 146.42</strain>
    </source>
</reference>
<dbReference type="Pfam" id="PF24883">
    <property type="entry name" value="NPHP3_N"/>
    <property type="match status" value="1"/>
</dbReference>
<name>A0A8H5FTT4_9AGAR</name>
<evidence type="ECO:0000313" key="5">
    <source>
        <dbReference type="Proteomes" id="UP000559027"/>
    </source>
</evidence>
<dbReference type="InterPro" id="IPR027417">
    <property type="entry name" value="P-loop_NTPase"/>
</dbReference>
<evidence type="ECO:0000256" key="2">
    <source>
        <dbReference type="SAM" id="MobiDB-lite"/>
    </source>
</evidence>
<dbReference type="Gene3D" id="3.40.50.300">
    <property type="entry name" value="P-loop containing nucleotide triphosphate hydrolases"/>
    <property type="match status" value="1"/>
</dbReference>
<dbReference type="PANTHER" id="PTHR10039">
    <property type="entry name" value="AMELOGENIN"/>
    <property type="match status" value="1"/>
</dbReference>
<feature type="region of interest" description="Disordered" evidence="2">
    <location>
        <begin position="1"/>
        <end position="43"/>
    </location>
</feature>
<feature type="compositionally biased region" description="Low complexity" evidence="2">
    <location>
        <begin position="33"/>
        <end position="43"/>
    </location>
</feature>
<dbReference type="AlphaFoldDB" id="A0A8H5FTT4"/>
<organism evidence="4 5">
    <name type="scientific">Leucocoprinus leucothites</name>
    <dbReference type="NCBI Taxonomy" id="201217"/>
    <lineage>
        <taxon>Eukaryota</taxon>
        <taxon>Fungi</taxon>
        <taxon>Dikarya</taxon>
        <taxon>Basidiomycota</taxon>
        <taxon>Agaricomycotina</taxon>
        <taxon>Agaricomycetes</taxon>
        <taxon>Agaricomycetidae</taxon>
        <taxon>Agaricales</taxon>
        <taxon>Agaricineae</taxon>
        <taxon>Agaricaceae</taxon>
        <taxon>Leucocoprinus</taxon>
    </lineage>
</organism>
<evidence type="ECO:0000256" key="1">
    <source>
        <dbReference type="ARBA" id="ARBA00022737"/>
    </source>
</evidence>
<accession>A0A8H5FTT4</accession>
<feature type="compositionally biased region" description="Pro residues" evidence="2">
    <location>
        <begin position="1"/>
        <end position="32"/>
    </location>
</feature>
<evidence type="ECO:0000259" key="3">
    <source>
        <dbReference type="Pfam" id="PF24883"/>
    </source>
</evidence>
<comment type="caution">
    <text evidence="4">The sequence shown here is derived from an EMBL/GenBank/DDBJ whole genome shotgun (WGS) entry which is preliminary data.</text>
</comment>